<dbReference type="KEGG" id="mhs:MOS_422"/>
<evidence type="ECO:0000256" key="4">
    <source>
        <dbReference type="HAMAP-Rule" id="MF_01368"/>
    </source>
</evidence>
<accession>A0AAI8FDW3</accession>
<dbReference type="PANTHER" id="PTHR14413:SF16">
    <property type="entry name" value="LARGE RIBOSOMAL SUBUNIT PROTEIN BL17M"/>
    <property type="match status" value="1"/>
</dbReference>
<dbReference type="HAMAP" id="MF_01368">
    <property type="entry name" value="Ribosomal_bL17"/>
    <property type="match status" value="1"/>
</dbReference>
<evidence type="ECO:0000256" key="3">
    <source>
        <dbReference type="ARBA" id="ARBA00023274"/>
    </source>
</evidence>
<evidence type="ECO:0000313" key="6">
    <source>
        <dbReference type="EMBL" id="AFX74346.1"/>
    </source>
</evidence>
<dbReference type="InterPro" id="IPR000456">
    <property type="entry name" value="Ribosomal_bL17"/>
</dbReference>
<dbReference type="GeneID" id="93248529"/>
<organism evidence="6 7">
    <name type="scientific">Mesomycoplasma hyorhinis SK76</name>
    <dbReference type="NCBI Taxonomy" id="1118964"/>
    <lineage>
        <taxon>Bacteria</taxon>
        <taxon>Bacillati</taxon>
        <taxon>Mycoplasmatota</taxon>
        <taxon>Mycoplasmoidales</taxon>
        <taxon>Metamycoplasmataceae</taxon>
        <taxon>Mesomycoplasma</taxon>
    </lineage>
</organism>
<evidence type="ECO:0000313" key="7">
    <source>
        <dbReference type="Proteomes" id="UP000009399"/>
    </source>
</evidence>
<evidence type="ECO:0000256" key="1">
    <source>
        <dbReference type="ARBA" id="ARBA00008777"/>
    </source>
</evidence>
<reference evidence="6 7" key="1">
    <citation type="journal article" date="2013" name="Genome Announc.">
        <title>Complete Genome Sequence of Mycoplasma hyorhinis Strain SK76.</title>
        <authorList>
            <person name="Goodison S."/>
            <person name="Urquidi V."/>
            <person name="Kumar D."/>
            <person name="Reyes L."/>
            <person name="Rosser C.J."/>
        </authorList>
    </citation>
    <scope>NUCLEOTIDE SEQUENCE [LARGE SCALE GENOMIC DNA]</scope>
    <source>
        <strain evidence="6 7">SK76</strain>
    </source>
</reference>
<dbReference type="InterPro" id="IPR047859">
    <property type="entry name" value="Ribosomal_bL17_CS"/>
</dbReference>
<dbReference type="NCBIfam" id="TIGR00059">
    <property type="entry name" value="L17"/>
    <property type="match status" value="1"/>
</dbReference>
<dbReference type="EMBL" id="CP003914">
    <property type="protein sequence ID" value="AFX74346.1"/>
    <property type="molecule type" value="Genomic_DNA"/>
</dbReference>
<evidence type="ECO:0000256" key="5">
    <source>
        <dbReference type="RuleBase" id="RU000660"/>
    </source>
</evidence>
<keyword evidence="2 4" id="KW-0689">Ribosomal protein</keyword>
<dbReference type="GO" id="GO:0003735">
    <property type="term" value="F:structural constituent of ribosome"/>
    <property type="evidence" value="ECO:0007669"/>
    <property type="project" value="InterPro"/>
</dbReference>
<comment type="similarity">
    <text evidence="1 4 5">Belongs to the bacterial ribosomal protein bL17 family.</text>
</comment>
<dbReference type="InterPro" id="IPR036373">
    <property type="entry name" value="Ribosomal_bL17_sf"/>
</dbReference>
<sequence length="120" mass="13852">MANPHQIYSRDATWRKHVLRSLATQVILHGKITTTLPRAKELRKHVERLITKAKKDTLAARRLVLAYVRHEKTKDGIEIMPYLFKTIAPKYKDRNGGYTRIVKLPPRLGDNAKMAVIELV</sequence>
<dbReference type="PANTHER" id="PTHR14413">
    <property type="entry name" value="RIBOSOMAL PROTEIN L17"/>
    <property type="match status" value="1"/>
</dbReference>
<protein>
    <recommendedName>
        <fullName evidence="4">Large ribosomal subunit protein bL17</fullName>
    </recommendedName>
</protein>
<dbReference type="PROSITE" id="PS01167">
    <property type="entry name" value="RIBOSOMAL_L17"/>
    <property type="match status" value="1"/>
</dbReference>
<keyword evidence="3 4" id="KW-0687">Ribonucleoprotein</keyword>
<dbReference type="Proteomes" id="UP000009399">
    <property type="component" value="Chromosome"/>
</dbReference>
<dbReference type="Pfam" id="PF01196">
    <property type="entry name" value="Ribosomal_L17"/>
    <property type="match status" value="1"/>
</dbReference>
<dbReference type="Gene3D" id="3.90.1030.10">
    <property type="entry name" value="Ribosomal protein L17"/>
    <property type="match status" value="1"/>
</dbReference>
<name>A0AAI8FDW3_MESHY</name>
<evidence type="ECO:0000256" key="2">
    <source>
        <dbReference type="ARBA" id="ARBA00022980"/>
    </source>
</evidence>
<comment type="subunit">
    <text evidence="4">Part of the 50S ribosomal subunit. Contacts protein L32.</text>
</comment>
<gene>
    <name evidence="4" type="primary">rplQ</name>
    <name evidence="6" type="ORF">MOS_422</name>
</gene>
<dbReference type="GO" id="GO:0006412">
    <property type="term" value="P:translation"/>
    <property type="evidence" value="ECO:0007669"/>
    <property type="project" value="UniProtKB-UniRule"/>
</dbReference>
<dbReference type="SUPFAM" id="SSF64263">
    <property type="entry name" value="Prokaryotic ribosomal protein L17"/>
    <property type="match status" value="1"/>
</dbReference>
<dbReference type="GO" id="GO:0022625">
    <property type="term" value="C:cytosolic large ribosomal subunit"/>
    <property type="evidence" value="ECO:0007669"/>
    <property type="project" value="TreeGrafter"/>
</dbReference>
<dbReference type="AlphaFoldDB" id="A0AAI8FDW3"/>
<proteinExistence type="inferred from homology"/>
<dbReference type="RefSeq" id="WP_013302199.1">
    <property type="nucleotide sequence ID" value="NC_019552.1"/>
</dbReference>